<dbReference type="InterPro" id="IPR012902">
    <property type="entry name" value="N_methyl_site"/>
</dbReference>
<dbReference type="EMBL" id="JBHRTF010000002">
    <property type="protein sequence ID" value="MFC3114968.1"/>
    <property type="molecule type" value="Genomic_DNA"/>
</dbReference>
<reference evidence="3" key="1">
    <citation type="journal article" date="2019" name="Int. J. Syst. Evol. Microbiol.">
        <title>The Global Catalogue of Microorganisms (GCM) 10K type strain sequencing project: providing services to taxonomists for standard genome sequencing and annotation.</title>
        <authorList>
            <consortium name="The Broad Institute Genomics Platform"/>
            <consortium name="The Broad Institute Genome Sequencing Center for Infectious Disease"/>
            <person name="Wu L."/>
            <person name="Ma J."/>
        </authorList>
    </citation>
    <scope>NUCLEOTIDE SEQUENCE [LARGE SCALE GENOMIC DNA]</scope>
    <source>
        <strain evidence="3">KCTC 52237</strain>
    </source>
</reference>
<feature type="transmembrane region" description="Helical" evidence="1">
    <location>
        <begin position="12"/>
        <end position="39"/>
    </location>
</feature>
<evidence type="ECO:0000256" key="1">
    <source>
        <dbReference type="SAM" id="Phobius"/>
    </source>
</evidence>
<protein>
    <submittedName>
        <fullName evidence="2">Prepilin-type N-terminal cleavage/methylation domain-containing protein</fullName>
    </submittedName>
</protein>
<dbReference type="SUPFAM" id="SSF54523">
    <property type="entry name" value="Pili subunits"/>
    <property type="match status" value="1"/>
</dbReference>
<dbReference type="PROSITE" id="PS00409">
    <property type="entry name" value="PROKAR_NTER_METHYL"/>
    <property type="match status" value="1"/>
</dbReference>
<keyword evidence="1" id="KW-0472">Membrane</keyword>
<evidence type="ECO:0000313" key="3">
    <source>
        <dbReference type="Proteomes" id="UP001595555"/>
    </source>
</evidence>
<gene>
    <name evidence="2" type="ORF">ACFODX_05300</name>
</gene>
<keyword evidence="1" id="KW-1133">Transmembrane helix</keyword>
<evidence type="ECO:0000313" key="2">
    <source>
        <dbReference type="EMBL" id="MFC3114968.1"/>
    </source>
</evidence>
<dbReference type="Pfam" id="PF07963">
    <property type="entry name" value="N_methyl"/>
    <property type="match status" value="1"/>
</dbReference>
<dbReference type="NCBIfam" id="TIGR02532">
    <property type="entry name" value="IV_pilin_GFxxxE"/>
    <property type="match status" value="1"/>
</dbReference>
<keyword evidence="3" id="KW-1185">Reference proteome</keyword>
<keyword evidence="1" id="KW-0812">Transmembrane</keyword>
<name>A0ABV7FGF1_9GAMM</name>
<organism evidence="2 3">
    <name type="scientific">Cellvibrio fontiphilus</name>
    <dbReference type="NCBI Taxonomy" id="1815559"/>
    <lineage>
        <taxon>Bacteria</taxon>
        <taxon>Pseudomonadati</taxon>
        <taxon>Pseudomonadota</taxon>
        <taxon>Gammaproteobacteria</taxon>
        <taxon>Cellvibrionales</taxon>
        <taxon>Cellvibrionaceae</taxon>
        <taxon>Cellvibrio</taxon>
    </lineage>
</organism>
<accession>A0ABV7FGF1</accession>
<dbReference type="RefSeq" id="WP_378116788.1">
    <property type="nucleotide sequence ID" value="NZ_JBHRTF010000002.1"/>
</dbReference>
<proteinExistence type="predicted"/>
<sequence length="213" mass="24438">MSSLIRFSSHRGFTLLELLVVILLVALLSGLLMQGFIYFSGVYSAVERRQMLLSEQQLLDGWLRDSVQSFTNGIDSELKLARFAGDQTSFKGLSLASIARPGVREPLQIEWHLRREAGQLQLLYSEYSLSAEDEHTEYLVKAWPEVNAYWRYWDGKEWLPSFPKRDSVFNSTEQAELPELIALYVDVLPYPLEFIFAVHSSTGKYEAIIGEDY</sequence>
<dbReference type="InterPro" id="IPR045584">
    <property type="entry name" value="Pilin-like"/>
</dbReference>
<dbReference type="Proteomes" id="UP001595555">
    <property type="component" value="Unassembled WGS sequence"/>
</dbReference>
<comment type="caution">
    <text evidence="2">The sequence shown here is derived from an EMBL/GenBank/DDBJ whole genome shotgun (WGS) entry which is preliminary data.</text>
</comment>